<reference evidence="7 8" key="1">
    <citation type="submission" date="2017-04" db="EMBL/GenBank/DDBJ databases">
        <authorList>
            <person name="Afonso C.L."/>
            <person name="Miller P.J."/>
            <person name="Scott M.A."/>
            <person name="Spackman E."/>
            <person name="Goraichik I."/>
            <person name="Dimitrov K.M."/>
            <person name="Suarez D.L."/>
            <person name="Swayne D.E."/>
        </authorList>
    </citation>
    <scope>NUCLEOTIDE SEQUENCE [LARGE SCALE GENOMIC DNA]</scope>
    <source>
        <strain evidence="7 8">DSM 5090</strain>
    </source>
</reference>
<protein>
    <submittedName>
        <fullName evidence="7">Branched-chain amino acid transport system permease protein</fullName>
    </submittedName>
</protein>
<feature type="transmembrane region" description="Helical" evidence="6">
    <location>
        <begin position="208"/>
        <end position="241"/>
    </location>
</feature>
<dbReference type="InterPro" id="IPR043428">
    <property type="entry name" value="LivM-like"/>
</dbReference>
<name>A0A1W2F502_9FIRM</name>
<dbReference type="PANTHER" id="PTHR30482">
    <property type="entry name" value="HIGH-AFFINITY BRANCHED-CHAIN AMINO ACID TRANSPORT SYSTEM PERMEASE"/>
    <property type="match status" value="1"/>
</dbReference>
<dbReference type="Proteomes" id="UP000192738">
    <property type="component" value="Unassembled WGS sequence"/>
</dbReference>
<dbReference type="InterPro" id="IPR037294">
    <property type="entry name" value="ABC_BtuC-like"/>
</dbReference>
<dbReference type="GO" id="GO:0005886">
    <property type="term" value="C:plasma membrane"/>
    <property type="evidence" value="ECO:0007669"/>
    <property type="project" value="UniProtKB-SubCell"/>
</dbReference>
<accession>A0A1W2F502</accession>
<evidence type="ECO:0000256" key="2">
    <source>
        <dbReference type="ARBA" id="ARBA00022475"/>
    </source>
</evidence>
<keyword evidence="2" id="KW-1003">Cell membrane</keyword>
<keyword evidence="8" id="KW-1185">Reference proteome</keyword>
<dbReference type="Pfam" id="PF02653">
    <property type="entry name" value="BPD_transp_2"/>
    <property type="match status" value="1"/>
</dbReference>
<evidence type="ECO:0000256" key="4">
    <source>
        <dbReference type="ARBA" id="ARBA00022989"/>
    </source>
</evidence>
<dbReference type="Gene3D" id="1.10.3470.10">
    <property type="entry name" value="ABC transporter involved in vitamin B12 uptake, BtuC"/>
    <property type="match status" value="1"/>
</dbReference>
<evidence type="ECO:0000256" key="1">
    <source>
        <dbReference type="ARBA" id="ARBA00004651"/>
    </source>
</evidence>
<feature type="transmembrane region" description="Helical" evidence="6">
    <location>
        <begin position="179"/>
        <end position="202"/>
    </location>
</feature>
<feature type="transmembrane region" description="Helical" evidence="6">
    <location>
        <begin position="85"/>
        <end position="105"/>
    </location>
</feature>
<dbReference type="PANTHER" id="PTHR30482:SF10">
    <property type="entry name" value="HIGH-AFFINITY BRANCHED-CHAIN AMINO ACID TRANSPORT PROTEIN BRAE"/>
    <property type="match status" value="1"/>
</dbReference>
<keyword evidence="4 6" id="KW-1133">Transmembrane helix</keyword>
<dbReference type="InterPro" id="IPR001851">
    <property type="entry name" value="ABC_transp_permease"/>
</dbReference>
<dbReference type="EMBL" id="FWXI01000044">
    <property type="protein sequence ID" value="SMD16596.1"/>
    <property type="molecule type" value="Genomic_DNA"/>
</dbReference>
<feature type="transmembrane region" description="Helical" evidence="6">
    <location>
        <begin position="54"/>
        <end position="78"/>
    </location>
</feature>
<proteinExistence type="predicted"/>
<dbReference type="CDD" id="cd06581">
    <property type="entry name" value="TM_PBP1_LivM_like"/>
    <property type="match status" value="1"/>
</dbReference>
<evidence type="ECO:0000256" key="5">
    <source>
        <dbReference type="ARBA" id="ARBA00023136"/>
    </source>
</evidence>
<comment type="subcellular location">
    <subcellularLocation>
        <location evidence="1">Cell membrane</location>
        <topology evidence="1">Multi-pass membrane protein</topology>
    </subcellularLocation>
</comment>
<evidence type="ECO:0000256" key="6">
    <source>
        <dbReference type="SAM" id="Phobius"/>
    </source>
</evidence>
<keyword evidence="5 6" id="KW-0472">Membrane</keyword>
<dbReference type="AlphaFoldDB" id="A0A1W2F502"/>
<evidence type="ECO:0000313" key="7">
    <source>
        <dbReference type="EMBL" id="SMD16596.1"/>
    </source>
</evidence>
<dbReference type="OrthoDB" id="9789927at2"/>
<dbReference type="GO" id="GO:0015658">
    <property type="term" value="F:branched-chain amino acid transmembrane transporter activity"/>
    <property type="evidence" value="ECO:0007669"/>
    <property type="project" value="InterPro"/>
</dbReference>
<gene>
    <name evidence="7" type="ORF">SAMN04488500_1444</name>
</gene>
<organism evidence="7 8">
    <name type="scientific">Sporomusa malonica</name>
    <dbReference type="NCBI Taxonomy" id="112901"/>
    <lineage>
        <taxon>Bacteria</taxon>
        <taxon>Bacillati</taxon>
        <taxon>Bacillota</taxon>
        <taxon>Negativicutes</taxon>
        <taxon>Selenomonadales</taxon>
        <taxon>Sporomusaceae</taxon>
        <taxon>Sporomusa</taxon>
    </lineage>
</organism>
<keyword evidence="3 6" id="KW-0812">Transmembrane</keyword>
<feature type="transmembrane region" description="Helical" evidence="6">
    <location>
        <begin position="125"/>
        <end position="146"/>
    </location>
</feature>
<evidence type="ECO:0000313" key="8">
    <source>
        <dbReference type="Proteomes" id="UP000192738"/>
    </source>
</evidence>
<dbReference type="STRING" id="112901.SAMN04488500_1444"/>
<feature type="transmembrane region" description="Helical" evidence="6">
    <location>
        <begin position="6"/>
        <end position="24"/>
    </location>
</feature>
<evidence type="ECO:0000256" key="3">
    <source>
        <dbReference type="ARBA" id="ARBA00022692"/>
    </source>
</evidence>
<sequence length="307" mass="32659">MYELVIGINIGIFILLALSLNVITGYAGQPSMGHAAFFGIGAYTAAVMTSKLDISFWLALPVAGLAAGVVGVLLGLISLRVRDDFLAVTTIGVNFVAVAIFHYTPYLGSSYGLEVKKPVFFGAELGNAGFFALIVVLIIIVCMLCVKIQNSWLGLALSGIRNNEEAAASLGIDVNRFKIIAFTIGTAIAGSTGAVYAHYMGFIYSSDFAFITSISILSMIVIGGMGTIRGAIVGAIILGLMPEVFRFISDYRMLLYGGLLVLMMRFQPEGLLGENSFVWRKLSPCFAKAGSMNGVSSQRRGTGDANR</sequence>
<dbReference type="RefSeq" id="WP_084578511.1">
    <property type="nucleotide sequence ID" value="NZ_CP155572.1"/>
</dbReference>